<keyword evidence="4" id="KW-0804">Transcription</keyword>
<protein>
    <submittedName>
        <fullName evidence="6">AAA family ATPase</fullName>
    </submittedName>
</protein>
<dbReference type="Proteomes" id="UP000886005">
    <property type="component" value="Unassembled WGS sequence"/>
</dbReference>
<dbReference type="InterPro" id="IPR009057">
    <property type="entry name" value="Homeodomain-like_sf"/>
</dbReference>
<dbReference type="Gene3D" id="1.10.10.60">
    <property type="entry name" value="Homeodomain-like"/>
    <property type="match status" value="1"/>
</dbReference>
<dbReference type="Gene3D" id="1.10.8.60">
    <property type="match status" value="1"/>
</dbReference>
<dbReference type="Gene3D" id="3.40.50.300">
    <property type="entry name" value="P-loop containing nucleotide triphosphate hydrolases"/>
    <property type="match status" value="1"/>
</dbReference>
<dbReference type="InterPro" id="IPR003593">
    <property type="entry name" value="AAA+_ATPase"/>
</dbReference>
<dbReference type="Pfam" id="PF02954">
    <property type="entry name" value="HTH_8"/>
    <property type="match status" value="1"/>
</dbReference>
<evidence type="ECO:0000256" key="2">
    <source>
        <dbReference type="ARBA" id="ARBA00022840"/>
    </source>
</evidence>
<proteinExistence type="predicted"/>
<keyword evidence="1" id="KW-0547">Nucleotide-binding</keyword>
<evidence type="ECO:0000256" key="3">
    <source>
        <dbReference type="ARBA" id="ARBA00023015"/>
    </source>
</evidence>
<dbReference type="PROSITE" id="PS50045">
    <property type="entry name" value="SIGMA54_INTERACT_4"/>
    <property type="match status" value="1"/>
</dbReference>
<dbReference type="GO" id="GO:0043565">
    <property type="term" value="F:sequence-specific DNA binding"/>
    <property type="evidence" value="ECO:0007669"/>
    <property type="project" value="InterPro"/>
</dbReference>
<accession>A0A7V1PV41</accession>
<dbReference type="EMBL" id="DRLD01000293">
    <property type="protein sequence ID" value="HED11130.1"/>
    <property type="molecule type" value="Genomic_DNA"/>
</dbReference>
<keyword evidence="3" id="KW-0805">Transcription regulation</keyword>
<dbReference type="PROSITE" id="PS00676">
    <property type="entry name" value="SIGMA54_INTERACT_2"/>
    <property type="match status" value="1"/>
</dbReference>
<dbReference type="InterPro" id="IPR027417">
    <property type="entry name" value="P-loop_NTPase"/>
</dbReference>
<dbReference type="Pfam" id="PF00158">
    <property type="entry name" value="Sigma54_activat"/>
    <property type="match status" value="1"/>
</dbReference>
<dbReference type="PROSITE" id="PS00675">
    <property type="entry name" value="SIGMA54_INTERACT_1"/>
    <property type="match status" value="1"/>
</dbReference>
<comment type="caution">
    <text evidence="6">The sequence shown here is derived from an EMBL/GenBank/DDBJ whole genome shotgun (WGS) entry which is preliminary data.</text>
</comment>
<evidence type="ECO:0000256" key="1">
    <source>
        <dbReference type="ARBA" id="ARBA00022741"/>
    </source>
</evidence>
<feature type="domain" description="Sigma-54 factor interaction" evidence="5">
    <location>
        <begin position="125"/>
        <end position="354"/>
    </location>
</feature>
<dbReference type="FunFam" id="3.40.50.300:FF:000006">
    <property type="entry name" value="DNA-binding transcriptional regulator NtrC"/>
    <property type="match status" value="1"/>
</dbReference>
<evidence type="ECO:0000313" key="6">
    <source>
        <dbReference type="EMBL" id="HED11130.1"/>
    </source>
</evidence>
<dbReference type="PANTHER" id="PTHR32071">
    <property type="entry name" value="TRANSCRIPTIONAL REGULATORY PROTEIN"/>
    <property type="match status" value="1"/>
</dbReference>
<dbReference type="SUPFAM" id="SSF51735">
    <property type="entry name" value="NAD(P)-binding Rossmann-fold domains"/>
    <property type="match status" value="1"/>
</dbReference>
<dbReference type="GO" id="GO:0005524">
    <property type="term" value="F:ATP binding"/>
    <property type="evidence" value="ECO:0007669"/>
    <property type="project" value="UniProtKB-KW"/>
</dbReference>
<keyword evidence="2" id="KW-0067">ATP-binding</keyword>
<dbReference type="InterPro" id="IPR025662">
    <property type="entry name" value="Sigma_54_int_dom_ATP-bd_1"/>
</dbReference>
<dbReference type="GO" id="GO:0006355">
    <property type="term" value="P:regulation of DNA-templated transcription"/>
    <property type="evidence" value="ECO:0007669"/>
    <property type="project" value="InterPro"/>
</dbReference>
<dbReference type="Pfam" id="PF25601">
    <property type="entry name" value="AAA_lid_14"/>
    <property type="match status" value="1"/>
</dbReference>
<dbReference type="AlphaFoldDB" id="A0A7V1PV41"/>
<organism evidence="6">
    <name type="scientific">Caldithrix abyssi</name>
    <dbReference type="NCBI Taxonomy" id="187145"/>
    <lineage>
        <taxon>Bacteria</taxon>
        <taxon>Pseudomonadati</taxon>
        <taxon>Calditrichota</taxon>
        <taxon>Calditrichia</taxon>
        <taxon>Calditrichales</taxon>
        <taxon>Calditrichaceae</taxon>
        <taxon>Caldithrix</taxon>
    </lineage>
</organism>
<dbReference type="SUPFAM" id="SSF46689">
    <property type="entry name" value="Homeodomain-like"/>
    <property type="match status" value="1"/>
</dbReference>
<dbReference type="SMART" id="SM00382">
    <property type="entry name" value="AAA"/>
    <property type="match status" value="1"/>
</dbReference>
<dbReference type="CDD" id="cd00009">
    <property type="entry name" value="AAA"/>
    <property type="match status" value="1"/>
</dbReference>
<dbReference type="InterPro" id="IPR002197">
    <property type="entry name" value="HTH_Fis"/>
</dbReference>
<name>A0A7V1PV41_CALAY</name>
<reference evidence="6" key="1">
    <citation type="journal article" date="2020" name="mSystems">
        <title>Genome- and Community-Level Interaction Insights into Carbon Utilization and Element Cycling Functions of Hydrothermarchaeota in Hydrothermal Sediment.</title>
        <authorList>
            <person name="Zhou Z."/>
            <person name="Liu Y."/>
            <person name="Xu W."/>
            <person name="Pan J."/>
            <person name="Luo Z.H."/>
            <person name="Li M."/>
        </authorList>
    </citation>
    <scope>NUCLEOTIDE SEQUENCE [LARGE SCALE GENOMIC DNA]</scope>
    <source>
        <strain evidence="6">HyVt-456</strain>
    </source>
</reference>
<feature type="non-terminal residue" evidence="6">
    <location>
        <position position="440"/>
    </location>
</feature>
<dbReference type="SUPFAM" id="SSF52540">
    <property type="entry name" value="P-loop containing nucleoside triphosphate hydrolases"/>
    <property type="match status" value="1"/>
</dbReference>
<dbReference type="InterPro" id="IPR025943">
    <property type="entry name" value="Sigma_54_int_dom_ATP-bd_2"/>
</dbReference>
<evidence type="ECO:0000259" key="5">
    <source>
        <dbReference type="PROSITE" id="PS50045"/>
    </source>
</evidence>
<dbReference type="PANTHER" id="PTHR32071:SF113">
    <property type="entry name" value="ALGINATE BIOSYNTHESIS TRANSCRIPTIONAL REGULATORY PROTEIN ALGB"/>
    <property type="match status" value="1"/>
</dbReference>
<gene>
    <name evidence="6" type="ORF">ENJ10_10615</name>
</gene>
<dbReference type="InterPro" id="IPR036291">
    <property type="entry name" value="NAD(P)-bd_dom_sf"/>
</dbReference>
<dbReference type="PRINTS" id="PR01590">
    <property type="entry name" value="HTHFIS"/>
</dbReference>
<evidence type="ECO:0000256" key="4">
    <source>
        <dbReference type="ARBA" id="ARBA00023163"/>
    </source>
</evidence>
<sequence>MDVNTILIVGAGKGGRKLLELFYNQSDWRIVAVVDKKDDTQGLRLARQLNIPIAHDYKPFLEQKIDLIFNVTKSEEVQHDLIRLKGEHTEVVGGKTARFFWELREERIRNAGEGRFAGATPEQFVVGNDPRMLELEEMIRKVAPTDSPVLIFGETGTGKEMVARALHQLSLVADKPFVAINCTALPFNLFESEFFGHKKGAFTGAASDKLGLVEQADGGTLFLDEIGDLPLEMQVKLLRFLQSGEFRPVGSTEPRRVKVRILAATNRDLERAIAEERFRSDLFYRLSVFTLHLPALRERRGDIPLYAYQFLKQSMVRINKRVESISSAAMGALTAYDWPGNLRELQGVIDRAVILASHRQIDLEHLPFPMRGEAEQDDTLLSLAEARRQMLEVFERRMLKRYLDQAGQNVSKAAELAGMPRRTFYRLMQKLDIKKNKSVS</sequence>
<dbReference type="InterPro" id="IPR058031">
    <property type="entry name" value="AAA_lid_NorR"/>
</dbReference>
<dbReference type="InterPro" id="IPR002078">
    <property type="entry name" value="Sigma_54_int"/>
</dbReference>
<dbReference type="Gene3D" id="3.40.50.720">
    <property type="entry name" value="NAD(P)-binding Rossmann-like Domain"/>
    <property type="match status" value="1"/>
</dbReference>